<dbReference type="InterPro" id="IPR013976">
    <property type="entry name" value="HDOD"/>
</dbReference>
<feature type="modified residue" description="4-aspartylphosphate" evidence="3">
    <location>
        <position position="54"/>
    </location>
</feature>
<dbReference type="CDD" id="cd17569">
    <property type="entry name" value="REC_HupR-like"/>
    <property type="match status" value="1"/>
</dbReference>
<dbReference type="OrthoDB" id="9788446at2"/>
<dbReference type="AlphaFoldDB" id="A0A1M5ZUB0"/>
<proteinExistence type="predicted"/>
<evidence type="ECO:0000313" key="6">
    <source>
        <dbReference type="EMBL" id="SHI27728.1"/>
    </source>
</evidence>
<dbReference type="CDD" id="cd00077">
    <property type="entry name" value="HDc"/>
    <property type="match status" value="1"/>
</dbReference>
<dbReference type="InterPro" id="IPR052340">
    <property type="entry name" value="RNase_Y/CdgJ"/>
</dbReference>
<feature type="domain" description="HDOD" evidence="5">
    <location>
        <begin position="141"/>
        <end position="337"/>
    </location>
</feature>
<organism evidence="6 7">
    <name type="scientific">Desulfosporosinus lacus DSM 15449</name>
    <dbReference type="NCBI Taxonomy" id="1121420"/>
    <lineage>
        <taxon>Bacteria</taxon>
        <taxon>Bacillati</taxon>
        <taxon>Bacillota</taxon>
        <taxon>Clostridia</taxon>
        <taxon>Eubacteriales</taxon>
        <taxon>Desulfitobacteriaceae</taxon>
        <taxon>Desulfosporosinus</taxon>
    </lineage>
</organism>
<evidence type="ECO:0000259" key="4">
    <source>
        <dbReference type="PROSITE" id="PS50110"/>
    </source>
</evidence>
<dbReference type="PANTHER" id="PTHR33525">
    <property type="match status" value="1"/>
</dbReference>
<evidence type="ECO:0000259" key="5">
    <source>
        <dbReference type="PROSITE" id="PS51833"/>
    </source>
</evidence>
<dbReference type="InterPro" id="IPR011006">
    <property type="entry name" value="CheY-like_superfamily"/>
</dbReference>
<evidence type="ECO:0000256" key="2">
    <source>
        <dbReference type="ARBA" id="ARBA00024867"/>
    </source>
</evidence>
<comment type="function">
    <text evidence="2">May play the central regulatory role in sporulation. It may be an element of the effector pathway responsible for the activation of sporulation genes in response to nutritional stress. Spo0A may act in concert with spo0H (a sigma factor) to control the expression of some genes that are critical to the sporulation process.</text>
</comment>
<dbReference type="SMART" id="SM00448">
    <property type="entry name" value="REC"/>
    <property type="match status" value="1"/>
</dbReference>
<dbReference type="SUPFAM" id="SSF109604">
    <property type="entry name" value="HD-domain/PDEase-like"/>
    <property type="match status" value="1"/>
</dbReference>
<dbReference type="PANTHER" id="PTHR33525:SF3">
    <property type="entry name" value="RIBONUCLEASE Y"/>
    <property type="match status" value="1"/>
</dbReference>
<keyword evidence="3" id="KW-0597">Phosphoprotein</keyword>
<dbReference type="Pfam" id="PF08668">
    <property type="entry name" value="HDOD"/>
    <property type="match status" value="1"/>
</dbReference>
<sequence>MDKKNILLVDDETNILRSLKRALAGSPYQVYTAESGEEALNLFSSQDIDLLITDIRMPGMTGYQLLKEVKAKYPSVIRLVLSGYPDEHELLKIQRSCLAKLFILKPWQNQELLKTIENVFSVEQILNNKKVLEKINNIDFLLSPDSVYHQFNELVEKNADMKQIVAAIERDPSTAAKVLQVVNSAFFGKKTGSVQQAAVYLGLNSVKDILMNCCLYQELNHTKNPRLKRDLDTLWQHAVLTNRILHDLYLRVFNEKIPETCSSAGLLHDVGKVIILSKYTHEYAERTKTITTGHDVFYYYEELEFLETTHPEIGGYLLNWWELPYSIVEAAMFHHCPMDDKVINHKLVSLVHMADIFSWNMVSDQELRKVEPEVIERLYLKEEDIDKMFQEIKTSDS</sequence>
<dbReference type="InterPro" id="IPR001789">
    <property type="entry name" value="Sig_transdc_resp-reg_receiver"/>
</dbReference>
<dbReference type="Pfam" id="PF00072">
    <property type="entry name" value="Response_reg"/>
    <property type="match status" value="1"/>
</dbReference>
<feature type="domain" description="Response regulatory" evidence="4">
    <location>
        <begin position="5"/>
        <end position="120"/>
    </location>
</feature>
<dbReference type="Gene3D" id="3.40.50.2300">
    <property type="match status" value="1"/>
</dbReference>
<dbReference type="EMBL" id="FQXJ01000015">
    <property type="protein sequence ID" value="SHI27728.1"/>
    <property type="molecule type" value="Genomic_DNA"/>
</dbReference>
<dbReference type="SUPFAM" id="SSF52172">
    <property type="entry name" value="CheY-like"/>
    <property type="match status" value="1"/>
</dbReference>
<name>A0A1M5ZUB0_9FIRM</name>
<accession>A0A1M5ZUB0</accession>
<dbReference type="Proteomes" id="UP000183954">
    <property type="component" value="Unassembled WGS sequence"/>
</dbReference>
<evidence type="ECO:0000313" key="7">
    <source>
        <dbReference type="Proteomes" id="UP000183954"/>
    </source>
</evidence>
<dbReference type="InterPro" id="IPR003607">
    <property type="entry name" value="HD/PDEase_dom"/>
</dbReference>
<dbReference type="GO" id="GO:0000160">
    <property type="term" value="P:phosphorelay signal transduction system"/>
    <property type="evidence" value="ECO:0007669"/>
    <property type="project" value="InterPro"/>
</dbReference>
<dbReference type="PROSITE" id="PS50110">
    <property type="entry name" value="RESPONSE_REGULATORY"/>
    <property type="match status" value="1"/>
</dbReference>
<dbReference type="STRING" id="1121420.SAMN02746098_03658"/>
<evidence type="ECO:0000256" key="1">
    <source>
        <dbReference type="ARBA" id="ARBA00018672"/>
    </source>
</evidence>
<gene>
    <name evidence="6" type="ORF">SAMN02746098_03658</name>
</gene>
<evidence type="ECO:0000256" key="3">
    <source>
        <dbReference type="PROSITE-ProRule" id="PRU00169"/>
    </source>
</evidence>
<keyword evidence="7" id="KW-1185">Reference proteome</keyword>
<dbReference type="PROSITE" id="PS51833">
    <property type="entry name" value="HDOD"/>
    <property type="match status" value="1"/>
</dbReference>
<reference evidence="7" key="1">
    <citation type="submission" date="2016-11" db="EMBL/GenBank/DDBJ databases">
        <authorList>
            <person name="Varghese N."/>
            <person name="Submissions S."/>
        </authorList>
    </citation>
    <scope>NUCLEOTIDE SEQUENCE [LARGE SCALE GENOMIC DNA]</scope>
    <source>
        <strain evidence="7">DSM 15449</strain>
    </source>
</reference>
<protein>
    <recommendedName>
        <fullName evidence="1">Stage 0 sporulation protein A homolog</fullName>
    </recommendedName>
</protein>
<dbReference type="Gene3D" id="1.10.3210.10">
    <property type="entry name" value="Hypothetical protein af1432"/>
    <property type="match status" value="1"/>
</dbReference>
<dbReference type="RefSeq" id="WP_073031150.1">
    <property type="nucleotide sequence ID" value="NZ_FQXJ01000015.1"/>
</dbReference>